<dbReference type="EMBL" id="BK003919">
    <property type="protein sequence ID" value="DAA02617.1"/>
    <property type="molecule type" value="Genomic_DNA"/>
</dbReference>
<evidence type="ECO:0000313" key="2">
    <source>
        <dbReference type="EMBL" id="DAA02617.1"/>
    </source>
</evidence>
<reference evidence="2" key="1">
    <citation type="journal article" date="2003" name="Genome Biol.">
        <title>An integrated gene annotation and transcriptional profiling approach towards the full gene content of the Drosophila genome.</title>
        <authorList>
            <person name="Hild M."/>
            <person name="Beckmann B."/>
            <person name="Haas S.A."/>
            <person name="Koch B."/>
            <person name="Solovyev V."/>
            <person name="Busold C."/>
            <person name="Fellenberg K."/>
            <person name="Boutros M."/>
            <person name="Vingron M."/>
            <person name="Sauer F."/>
            <person name="Hoheisel J.D."/>
            <person name="Paro R."/>
        </authorList>
    </citation>
    <scope>NUCLEOTIDE SEQUENCE</scope>
</reference>
<protein>
    <submittedName>
        <fullName evidence="2">HDC07242</fullName>
    </submittedName>
</protein>
<keyword evidence="1" id="KW-0812">Transmembrane</keyword>
<accession>Q6IG47</accession>
<proteinExistence type="predicted"/>
<gene>
    <name evidence="2" type="ORF">HDC07242</name>
</gene>
<organism evidence="2">
    <name type="scientific">Drosophila melanogaster</name>
    <name type="common">Fruit fly</name>
    <dbReference type="NCBI Taxonomy" id="7227"/>
    <lineage>
        <taxon>Eukaryota</taxon>
        <taxon>Metazoa</taxon>
        <taxon>Ecdysozoa</taxon>
        <taxon>Arthropoda</taxon>
        <taxon>Hexapoda</taxon>
        <taxon>Insecta</taxon>
        <taxon>Pterygota</taxon>
        <taxon>Neoptera</taxon>
        <taxon>Endopterygota</taxon>
        <taxon>Diptera</taxon>
        <taxon>Brachycera</taxon>
        <taxon>Muscomorpha</taxon>
        <taxon>Ephydroidea</taxon>
        <taxon>Drosophilidae</taxon>
        <taxon>Drosophila</taxon>
        <taxon>Sophophora</taxon>
    </lineage>
</organism>
<evidence type="ECO:0000256" key="1">
    <source>
        <dbReference type="SAM" id="Phobius"/>
    </source>
</evidence>
<keyword evidence="1" id="KW-0472">Membrane</keyword>
<keyword evidence="1" id="KW-1133">Transmembrane helix</keyword>
<sequence length="94" mass="10813">MNALSIYEQHFLLSVTGATKQQQQEFGVSRHELSHLLGWVPSSIWTWVLEWNSEWDWDRLPLPLMRLLLCSSAASTAVIVCGLISVHAKERRPR</sequence>
<dbReference type="AlphaFoldDB" id="Q6IG47"/>
<feature type="transmembrane region" description="Helical" evidence="1">
    <location>
        <begin position="64"/>
        <end position="86"/>
    </location>
</feature>
<name>Q6IG47_DROME</name>